<protein>
    <submittedName>
        <fullName evidence="1">Uncharacterized protein</fullName>
    </submittedName>
</protein>
<evidence type="ECO:0000313" key="2">
    <source>
        <dbReference type="Proteomes" id="UP000014480"/>
    </source>
</evidence>
<name>A0A484G3U6_COLOR</name>
<keyword evidence="2" id="KW-1185">Reference proteome</keyword>
<dbReference type="EMBL" id="AMCV02000004">
    <property type="protein sequence ID" value="TDZ24590.1"/>
    <property type="molecule type" value="Genomic_DNA"/>
</dbReference>
<gene>
    <name evidence="1" type="ORF">Cob_v002362</name>
</gene>
<sequence length="160" mass="17968">MVTPWRYIVFPHAIDQFQPPDLPLWSMYTLLCTCSTSTAAVLKVTRFFSPQNSDFVSIEPAFPRCLVLCAAGETATLPKMPVISPTISSRYRCHNLPFDIIASTDFLLVPLLAVLHAHPGLDSGPQLRCRPYLTRRGTEGRRDRRQADAGRARNAWLGLR</sequence>
<dbReference type="Proteomes" id="UP000014480">
    <property type="component" value="Unassembled WGS sequence"/>
</dbReference>
<organism evidence="1 2">
    <name type="scientific">Colletotrichum orbiculare (strain 104-T / ATCC 96160 / CBS 514.97 / LARS 414 / MAFF 240422)</name>
    <name type="common">Cucumber anthracnose fungus</name>
    <name type="synonym">Colletotrichum lagenarium</name>
    <dbReference type="NCBI Taxonomy" id="1213857"/>
    <lineage>
        <taxon>Eukaryota</taxon>
        <taxon>Fungi</taxon>
        <taxon>Dikarya</taxon>
        <taxon>Ascomycota</taxon>
        <taxon>Pezizomycotina</taxon>
        <taxon>Sordariomycetes</taxon>
        <taxon>Hypocreomycetidae</taxon>
        <taxon>Glomerellales</taxon>
        <taxon>Glomerellaceae</taxon>
        <taxon>Colletotrichum</taxon>
        <taxon>Colletotrichum orbiculare species complex</taxon>
    </lineage>
</organism>
<accession>A0A484G3U6</accession>
<reference evidence="2" key="2">
    <citation type="journal article" date="2019" name="Mol. Plant Microbe Interact.">
        <title>Genome sequence resources for four phytopathogenic fungi from the Colletotrichum orbiculare species complex.</title>
        <authorList>
            <person name="Gan P."/>
            <person name="Tsushima A."/>
            <person name="Narusaka M."/>
            <person name="Narusaka Y."/>
            <person name="Takano Y."/>
            <person name="Kubo Y."/>
            <person name="Shirasu K."/>
        </authorList>
    </citation>
    <scope>GENOME REANNOTATION</scope>
    <source>
        <strain evidence="2">104-T / ATCC 96160 / CBS 514.97 / LARS 414 / MAFF 240422</strain>
    </source>
</reference>
<proteinExistence type="predicted"/>
<evidence type="ECO:0000313" key="1">
    <source>
        <dbReference type="EMBL" id="TDZ24590.1"/>
    </source>
</evidence>
<dbReference type="AlphaFoldDB" id="A0A484G3U6"/>
<comment type="caution">
    <text evidence="1">The sequence shown here is derived from an EMBL/GenBank/DDBJ whole genome shotgun (WGS) entry which is preliminary data.</text>
</comment>
<reference evidence="2" key="1">
    <citation type="journal article" date="2013" name="New Phytol.">
        <title>Comparative genomic and transcriptomic analyses reveal the hemibiotrophic stage shift of Colletotrichum fungi.</title>
        <authorList>
            <person name="Gan P."/>
            <person name="Ikeda K."/>
            <person name="Irieda H."/>
            <person name="Narusaka M."/>
            <person name="O'Connell R.J."/>
            <person name="Narusaka Y."/>
            <person name="Takano Y."/>
            <person name="Kubo Y."/>
            <person name="Shirasu K."/>
        </authorList>
    </citation>
    <scope>NUCLEOTIDE SEQUENCE [LARGE SCALE GENOMIC DNA]</scope>
    <source>
        <strain evidence="2">104-T / ATCC 96160 / CBS 514.97 / LARS 414 / MAFF 240422</strain>
    </source>
</reference>